<dbReference type="AlphaFoldDB" id="A0A0L8BS48"/>
<gene>
    <name evidence="1" type="ORF">AC244_17535</name>
</gene>
<organism evidence="1 2">
    <name type="scientific">Ensifer adhaerens</name>
    <name type="common">Sinorhizobium morelense</name>
    <dbReference type="NCBI Taxonomy" id="106592"/>
    <lineage>
        <taxon>Bacteria</taxon>
        <taxon>Pseudomonadati</taxon>
        <taxon>Pseudomonadota</taxon>
        <taxon>Alphaproteobacteria</taxon>
        <taxon>Hyphomicrobiales</taxon>
        <taxon>Rhizobiaceae</taxon>
        <taxon>Sinorhizobium/Ensifer group</taxon>
        <taxon>Ensifer</taxon>
    </lineage>
</organism>
<dbReference type="EMBL" id="LGAP01000011">
    <property type="protein sequence ID" value="KOF17339.1"/>
    <property type="molecule type" value="Genomic_DNA"/>
</dbReference>
<dbReference type="Proteomes" id="UP000037425">
    <property type="component" value="Unassembled WGS sequence"/>
</dbReference>
<evidence type="ECO:0000313" key="2">
    <source>
        <dbReference type="Proteomes" id="UP000037425"/>
    </source>
</evidence>
<evidence type="ECO:0000313" key="1">
    <source>
        <dbReference type="EMBL" id="KOF17339.1"/>
    </source>
</evidence>
<sequence length="59" mass="6443">MRVETAHGFYFPLQPIVACSGQKASANAGLVARFAADRMKPHIETGAILSELFCRVIDH</sequence>
<proteinExistence type="predicted"/>
<dbReference type="PATRIC" id="fig|106592.7.peg.1289"/>
<reference evidence="2" key="1">
    <citation type="submission" date="2015-07" db="EMBL/GenBank/DDBJ databases">
        <title>Whole genome sequence of an Ensifer adhaerens strain isolated from a cave pool in the Wind Cave National Park.</title>
        <authorList>
            <person name="Eng W.W.H."/>
            <person name="Gan H.M."/>
            <person name="Barton H.A."/>
            <person name="Savka M.A."/>
        </authorList>
    </citation>
    <scope>NUCLEOTIDE SEQUENCE [LARGE SCALE GENOMIC DNA]</scope>
    <source>
        <strain evidence="2">SD006</strain>
    </source>
</reference>
<protein>
    <submittedName>
        <fullName evidence="1">Uncharacterized protein</fullName>
    </submittedName>
</protein>
<comment type="caution">
    <text evidence="1">The sequence shown here is derived from an EMBL/GenBank/DDBJ whole genome shotgun (WGS) entry which is preliminary data.</text>
</comment>
<accession>A0A0L8BS48</accession>
<name>A0A0L8BS48_ENSAD</name>